<feature type="domain" description="Nuclear receptor" evidence="10">
    <location>
        <begin position="51"/>
        <end position="126"/>
    </location>
</feature>
<dbReference type="EMBL" id="CAJPIZ010002427">
    <property type="protein sequence ID" value="CAG2105015.1"/>
    <property type="molecule type" value="Genomic_DNA"/>
</dbReference>
<dbReference type="SUPFAM" id="SSF48508">
    <property type="entry name" value="Nuclear receptor ligand-binding domain"/>
    <property type="match status" value="1"/>
</dbReference>
<dbReference type="InterPro" id="IPR035500">
    <property type="entry name" value="NHR-like_dom_sf"/>
</dbReference>
<dbReference type="GO" id="GO:0030154">
    <property type="term" value="P:cell differentiation"/>
    <property type="evidence" value="ECO:0007669"/>
    <property type="project" value="TreeGrafter"/>
</dbReference>
<dbReference type="GO" id="GO:0008270">
    <property type="term" value="F:zinc ion binding"/>
    <property type="evidence" value="ECO:0007669"/>
    <property type="project" value="UniProtKB-KW"/>
</dbReference>
<dbReference type="SMART" id="SM00399">
    <property type="entry name" value="ZnF_C4"/>
    <property type="match status" value="1"/>
</dbReference>
<dbReference type="Gene3D" id="1.10.565.10">
    <property type="entry name" value="Retinoid X Receptor"/>
    <property type="match status" value="1"/>
</dbReference>
<evidence type="ECO:0000256" key="9">
    <source>
        <dbReference type="SAM" id="Phobius"/>
    </source>
</evidence>
<evidence type="ECO:0000256" key="7">
    <source>
        <dbReference type="ARBA" id="ARBA00023170"/>
    </source>
</evidence>
<keyword evidence="12" id="KW-1185">Reference proteome</keyword>
<dbReference type="GO" id="GO:0004879">
    <property type="term" value="F:nuclear receptor activity"/>
    <property type="evidence" value="ECO:0007669"/>
    <property type="project" value="TreeGrafter"/>
</dbReference>
<keyword evidence="9" id="KW-0812">Transmembrane</keyword>
<evidence type="ECO:0000256" key="1">
    <source>
        <dbReference type="ARBA" id="ARBA00022723"/>
    </source>
</evidence>
<sequence>MNLTSEPTTVYEISLKMSAEEYISLTASVISLWFGFNILVFTQIARQDEFVKKCVICGDKAYGFNFNAITCESCKVMFRRNAQNFDKLKCNFCNNCRIDLKNRKYCKKCRLAKCFAAGMKKDNIMSDEEKQRRAQKIEHNRQKKHRRQEEVRALVASLDTCADPISSGESTALASMAVIKKLEAMTNNYELMTARLRELESYAMNRRWTDISYNIYQKVVDMEFTTPAIGRPLSDRLMSFNELEFDRFRELLTAAQSMAATPPALSLECQRQVIRDFNSGLQCPRNVSSITAIYVEGITANIVKMSKHFDAFVGMCENDQIIMVKHACFEICVIRAIICFNFQYEYWSLMLDCEYSVVMKLDLLKKDKRNIHENHKIILDKMCAEWESDTNIIDLLTAIILFNPDRPGLIHSELVRYLLIKYGSDCVAKSKFLRLLSCLSDLHVLKDKMTTNWLDDESECMPLMNEICSQTTVSITVA</sequence>
<evidence type="ECO:0000313" key="12">
    <source>
        <dbReference type="Proteomes" id="UP000759131"/>
    </source>
</evidence>
<evidence type="ECO:0000256" key="4">
    <source>
        <dbReference type="ARBA" id="ARBA00023015"/>
    </source>
</evidence>
<dbReference type="InterPro" id="IPR013088">
    <property type="entry name" value="Znf_NHR/GATA"/>
</dbReference>
<evidence type="ECO:0000256" key="3">
    <source>
        <dbReference type="ARBA" id="ARBA00022833"/>
    </source>
</evidence>
<keyword evidence="4" id="KW-0805">Transcription regulation</keyword>
<keyword evidence="5" id="KW-0238">DNA-binding</keyword>
<gene>
    <name evidence="11" type="ORF">OSB1V03_LOCUS5028</name>
</gene>
<evidence type="ECO:0000259" key="10">
    <source>
        <dbReference type="PROSITE" id="PS51030"/>
    </source>
</evidence>
<keyword evidence="8" id="KW-0539">Nucleus</keyword>
<dbReference type="Pfam" id="PF00105">
    <property type="entry name" value="zf-C4"/>
    <property type="match status" value="1"/>
</dbReference>
<dbReference type="InterPro" id="IPR050234">
    <property type="entry name" value="Nuclear_hormone_rcpt_NR1"/>
</dbReference>
<dbReference type="GO" id="GO:0000122">
    <property type="term" value="P:negative regulation of transcription by RNA polymerase II"/>
    <property type="evidence" value="ECO:0007669"/>
    <property type="project" value="TreeGrafter"/>
</dbReference>
<keyword evidence="7" id="KW-0675">Receptor</keyword>
<organism evidence="11">
    <name type="scientific">Medioppia subpectinata</name>
    <dbReference type="NCBI Taxonomy" id="1979941"/>
    <lineage>
        <taxon>Eukaryota</taxon>
        <taxon>Metazoa</taxon>
        <taxon>Ecdysozoa</taxon>
        <taxon>Arthropoda</taxon>
        <taxon>Chelicerata</taxon>
        <taxon>Arachnida</taxon>
        <taxon>Acari</taxon>
        <taxon>Acariformes</taxon>
        <taxon>Sarcoptiformes</taxon>
        <taxon>Oribatida</taxon>
        <taxon>Brachypylina</taxon>
        <taxon>Oppioidea</taxon>
        <taxon>Oppiidae</taxon>
        <taxon>Medioppia</taxon>
    </lineage>
</organism>
<dbReference type="OrthoDB" id="6525155at2759"/>
<keyword evidence="2" id="KW-0863">Zinc-finger</keyword>
<keyword evidence="9" id="KW-0472">Membrane</keyword>
<dbReference type="InterPro" id="IPR001628">
    <property type="entry name" value="Znf_hrmn_rcpt"/>
</dbReference>
<dbReference type="Gene3D" id="3.30.50.10">
    <property type="entry name" value="Erythroid Transcription Factor GATA-1, subunit A"/>
    <property type="match status" value="1"/>
</dbReference>
<dbReference type="Proteomes" id="UP000759131">
    <property type="component" value="Unassembled WGS sequence"/>
</dbReference>
<dbReference type="EMBL" id="OC857002">
    <property type="protein sequence ID" value="CAD7624585.1"/>
    <property type="molecule type" value="Genomic_DNA"/>
</dbReference>
<protein>
    <recommendedName>
        <fullName evidence="10">Nuclear receptor domain-containing protein</fullName>
    </recommendedName>
</protein>
<evidence type="ECO:0000256" key="5">
    <source>
        <dbReference type="ARBA" id="ARBA00023125"/>
    </source>
</evidence>
<evidence type="ECO:0000313" key="11">
    <source>
        <dbReference type="EMBL" id="CAD7624585.1"/>
    </source>
</evidence>
<keyword evidence="6" id="KW-0804">Transcription</keyword>
<name>A0A7R9KJU5_9ACAR</name>
<dbReference type="PROSITE" id="PS51030">
    <property type="entry name" value="NUCLEAR_REC_DBD_2"/>
    <property type="match status" value="1"/>
</dbReference>
<feature type="transmembrane region" description="Helical" evidence="9">
    <location>
        <begin position="22"/>
        <end position="42"/>
    </location>
</feature>
<evidence type="ECO:0000256" key="6">
    <source>
        <dbReference type="ARBA" id="ARBA00023163"/>
    </source>
</evidence>
<proteinExistence type="predicted"/>
<keyword evidence="3" id="KW-0862">Zinc</keyword>
<dbReference type="SUPFAM" id="SSF57716">
    <property type="entry name" value="Glucocorticoid receptor-like (DNA-binding domain)"/>
    <property type="match status" value="1"/>
</dbReference>
<dbReference type="GO" id="GO:0000978">
    <property type="term" value="F:RNA polymerase II cis-regulatory region sequence-specific DNA binding"/>
    <property type="evidence" value="ECO:0007669"/>
    <property type="project" value="TreeGrafter"/>
</dbReference>
<keyword evidence="1" id="KW-0479">Metal-binding</keyword>
<evidence type="ECO:0000256" key="2">
    <source>
        <dbReference type="ARBA" id="ARBA00022771"/>
    </source>
</evidence>
<dbReference type="PRINTS" id="PR00047">
    <property type="entry name" value="STROIDFINGER"/>
</dbReference>
<keyword evidence="9" id="KW-1133">Transmembrane helix</keyword>
<evidence type="ECO:0000256" key="8">
    <source>
        <dbReference type="ARBA" id="ARBA00023242"/>
    </source>
</evidence>
<dbReference type="AlphaFoldDB" id="A0A7R9KJU5"/>
<dbReference type="GO" id="GO:0045944">
    <property type="term" value="P:positive regulation of transcription by RNA polymerase II"/>
    <property type="evidence" value="ECO:0007669"/>
    <property type="project" value="TreeGrafter"/>
</dbReference>
<accession>A0A7R9KJU5</accession>
<dbReference type="PANTHER" id="PTHR24082">
    <property type="entry name" value="NUCLEAR HORMONE RECEPTOR"/>
    <property type="match status" value="1"/>
</dbReference>
<dbReference type="PANTHER" id="PTHR24082:SF283">
    <property type="entry name" value="NUCLEAR HORMONE RECEPTOR HR96"/>
    <property type="match status" value="1"/>
</dbReference>
<reference evidence="11" key="1">
    <citation type="submission" date="2020-11" db="EMBL/GenBank/DDBJ databases">
        <authorList>
            <person name="Tran Van P."/>
        </authorList>
    </citation>
    <scope>NUCLEOTIDE SEQUENCE</scope>
</reference>